<evidence type="ECO:0000313" key="2">
    <source>
        <dbReference type="EMBL" id="EDM75187.1"/>
    </source>
</evidence>
<dbReference type="Proteomes" id="UP000005801">
    <property type="component" value="Unassembled WGS sequence"/>
</dbReference>
<dbReference type="AlphaFoldDB" id="A6GG00"/>
<comment type="caution">
    <text evidence="2">The sequence shown here is derived from an EMBL/GenBank/DDBJ whole genome shotgun (WGS) entry which is preliminary data.</text>
</comment>
<dbReference type="SUPFAM" id="SSF51556">
    <property type="entry name" value="Metallo-dependent hydrolases"/>
    <property type="match status" value="1"/>
</dbReference>
<dbReference type="eggNOG" id="COG3653">
    <property type="taxonomic scope" value="Bacteria"/>
</dbReference>
<dbReference type="OrthoDB" id="9766983at2"/>
<dbReference type="MEROPS" id="M38.978"/>
<dbReference type="GO" id="GO:0005829">
    <property type="term" value="C:cytosol"/>
    <property type="evidence" value="ECO:0007669"/>
    <property type="project" value="TreeGrafter"/>
</dbReference>
<dbReference type="InterPro" id="IPR032466">
    <property type="entry name" value="Metal_Hydrolase"/>
</dbReference>
<dbReference type="Pfam" id="PF07969">
    <property type="entry name" value="Amidohydro_3"/>
    <property type="match status" value="1"/>
</dbReference>
<dbReference type="PANTHER" id="PTHR11647">
    <property type="entry name" value="HYDRANTOINASE/DIHYDROPYRIMIDINASE FAMILY MEMBER"/>
    <property type="match status" value="1"/>
</dbReference>
<feature type="domain" description="Amidohydrolase 3" evidence="1">
    <location>
        <begin position="48"/>
        <end position="553"/>
    </location>
</feature>
<dbReference type="InterPro" id="IPR013108">
    <property type="entry name" value="Amidohydro_3"/>
</dbReference>
<organism evidence="2 3">
    <name type="scientific">Plesiocystis pacifica SIR-1</name>
    <dbReference type="NCBI Taxonomy" id="391625"/>
    <lineage>
        <taxon>Bacteria</taxon>
        <taxon>Pseudomonadati</taxon>
        <taxon>Myxococcota</taxon>
        <taxon>Polyangia</taxon>
        <taxon>Nannocystales</taxon>
        <taxon>Nannocystaceae</taxon>
        <taxon>Plesiocystis</taxon>
    </lineage>
</organism>
<evidence type="ECO:0000259" key="1">
    <source>
        <dbReference type="Pfam" id="PF07969"/>
    </source>
</evidence>
<gene>
    <name evidence="2" type="ORF">PPSIR1_40959</name>
</gene>
<sequence>MDTRFDLVIRNGTLIDGTGSPRRRADVGIREGIIVAVEPSLPAGAGAEEIDATGKLVTPGFVDVHTHYDAQVTWDPKVTPSAWHGVTTVVMGNCGVGFAPAHPDEHQWLIGLMEGVEDIPGAAMTEGMIWEWESFPEYLDAIDRKERAIDICAQVPHGALRAYVMGRRGAKHEEATPEDLEAMATIVREGVAAGALGFSTSRTPIHKGIDGEYVPGTFAGEQELFALGKAVREGGGVVFQMTGNHVDMAEEYPWMERLAREVGCTVSFNLLQTDQKPDLWQSMLTKLDRSAEEDLPIYAQVAGRPAGILMTWAGTAVPFLPYPSYMPLHHLPFEQRIEKLREPGLREKVIAEKPFSLGEFEDFILNSFHKMYRLGDPPNYEPDPSESATAIAERTGTTPQAVVWDWLMEDEGRGIVYFPIFGYADTNLDTLGALLQHPRTRLGLGDGGAHCGAICDASIQTFMLQHWGRDRSRGGRIELEAIVKTMSSDTAGLYGLDDRGRVAPGYKADLNVIDLDGLHLHAPEMIYDLPADGRRFVQRADGFEYTVVSGKIIRAKGEDTGAYPGKLVRGPQSAPTAASAS</sequence>
<name>A6GG00_9BACT</name>
<evidence type="ECO:0000313" key="3">
    <source>
        <dbReference type="Proteomes" id="UP000005801"/>
    </source>
</evidence>
<protein>
    <recommendedName>
        <fullName evidence="1">Amidohydrolase 3 domain-containing protein</fullName>
    </recommendedName>
</protein>
<dbReference type="RefSeq" id="WP_006975640.1">
    <property type="nucleotide sequence ID" value="NZ_ABCS01000100.1"/>
</dbReference>
<accession>A6GG00</accession>
<keyword evidence="3" id="KW-1185">Reference proteome</keyword>
<reference evidence="2 3" key="1">
    <citation type="submission" date="2007-06" db="EMBL/GenBank/DDBJ databases">
        <authorList>
            <person name="Shimkets L."/>
            <person name="Ferriera S."/>
            <person name="Johnson J."/>
            <person name="Kravitz S."/>
            <person name="Beeson K."/>
            <person name="Sutton G."/>
            <person name="Rogers Y.-H."/>
            <person name="Friedman R."/>
            <person name="Frazier M."/>
            <person name="Venter J.C."/>
        </authorList>
    </citation>
    <scope>NUCLEOTIDE SEQUENCE [LARGE SCALE GENOMIC DNA]</scope>
    <source>
        <strain evidence="2 3">SIR-1</strain>
    </source>
</reference>
<dbReference type="Gene3D" id="2.30.40.10">
    <property type="entry name" value="Urease, subunit C, domain 1"/>
    <property type="match status" value="1"/>
</dbReference>
<dbReference type="CDD" id="cd01297">
    <property type="entry name" value="D-aminoacylase"/>
    <property type="match status" value="1"/>
</dbReference>
<dbReference type="InterPro" id="IPR011059">
    <property type="entry name" value="Metal-dep_hydrolase_composite"/>
</dbReference>
<dbReference type="STRING" id="391625.PPSIR1_40959"/>
<dbReference type="GO" id="GO:0016812">
    <property type="term" value="F:hydrolase activity, acting on carbon-nitrogen (but not peptide) bonds, in cyclic amides"/>
    <property type="evidence" value="ECO:0007669"/>
    <property type="project" value="TreeGrafter"/>
</dbReference>
<dbReference type="Gene3D" id="3.20.20.140">
    <property type="entry name" value="Metal-dependent hydrolases"/>
    <property type="match status" value="2"/>
</dbReference>
<dbReference type="InterPro" id="IPR050378">
    <property type="entry name" value="Metallo-dep_Hydrolases_sf"/>
</dbReference>
<dbReference type="SUPFAM" id="SSF51338">
    <property type="entry name" value="Composite domain of metallo-dependent hydrolases"/>
    <property type="match status" value="1"/>
</dbReference>
<proteinExistence type="predicted"/>
<dbReference type="EMBL" id="ABCS01000100">
    <property type="protein sequence ID" value="EDM75187.1"/>
    <property type="molecule type" value="Genomic_DNA"/>
</dbReference>
<dbReference type="PANTHER" id="PTHR11647:SF1">
    <property type="entry name" value="COLLAPSIN RESPONSE MEDIATOR PROTEIN"/>
    <property type="match status" value="1"/>
</dbReference>